<feature type="transmembrane region" description="Helical" evidence="1">
    <location>
        <begin position="48"/>
        <end position="67"/>
    </location>
</feature>
<dbReference type="RefSeq" id="WP_219042772.1">
    <property type="nucleotide sequence ID" value="NZ_JAHWDQ010000001.1"/>
</dbReference>
<protein>
    <submittedName>
        <fullName evidence="3">Diguanylate cyclase</fullName>
        <ecNumber evidence="3">2.7.7.65</ecNumber>
    </submittedName>
</protein>
<comment type="caution">
    <text evidence="3">The sequence shown here is derived from an EMBL/GenBank/DDBJ whole genome shotgun (WGS) entry which is preliminary data.</text>
</comment>
<dbReference type="PANTHER" id="PTHR46663">
    <property type="entry name" value="DIGUANYLATE CYCLASE DGCT-RELATED"/>
    <property type="match status" value="1"/>
</dbReference>
<dbReference type="CDD" id="cd01949">
    <property type="entry name" value="GGDEF"/>
    <property type="match status" value="1"/>
</dbReference>
<evidence type="ECO:0000256" key="1">
    <source>
        <dbReference type="SAM" id="Phobius"/>
    </source>
</evidence>
<feature type="transmembrane region" description="Helical" evidence="1">
    <location>
        <begin position="79"/>
        <end position="102"/>
    </location>
</feature>
<feature type="transmembrane region" description="Helical" evidence="1">
    <location>
        <begin position="163"/>
        <end position="182"/>
    </location>
</feature>
<reference evidence="3" key="1">
    <citation type="submission" date="2021-07" db="EMBL/GenBank/DDBJ databases">
        <title>Zhongshania sp. CAU 1632 isolated from seawater.</title>
        <authorList>
            <person name="Kim W."/>
        </authorList>
    </citation>
    <scope>NUCLEOTIDE SEQUENCE</scope>
    <source>
        <strain evidence="3">CAU 1632</strain>
    </source>
</reference>
<dbReference type="EMBL" id="JAHWDQ010000001">
    <property type="protein sequence ID" value="MBW2940586.1"/>
    <property type="molecule type" value="Genomic_DNA"/>
</dbReference>
<dbReference type="Proteomes" id="UP001166291">
    <property type="component" value="Unassembled WGS sequence"/>
</dbReference>
<dbReference type="Pfam" id="PF00990">
    <property type="entry name" value="GGDEF"/>
    <property type="match status" value="1"/>
</dbReference>
<dbReference type="GO" id="GO:0052621">
    <property type="term" value="F:diguanylate cyclase activity"/>
    <property type="evidence" value="ECO:0007669"/>
    <property type="project" value="UniProtKB-EC"/>
</dbReference>
<accession>A0ABS6VS97</accession>
<dbReference type="EC" id="2.7.7.65" evidence="3"/>
<keyword evidence="3" id="KW-0548">Nucleotidyltransferase</keyword>
<dbReference type="PROSITE" id="PS50887">
    <property type="entry name" value="GGDEF"/>
    <property type="match status" value="1"/>
</dbReference>
<sequence length="376" mass="40968">MINSIKPIDPYVVIENARCKALNQILFCFAVVGAVGGPLSALRSVLTGWLPMYSAHLIIGAYAIFLWASARKTSYQFKFWSLILLMWCIGVVGLFNFGMLGAGTWWLATSALLGGMLYSCRVGVILAFAAMTVTCLVAYGFMSGTLQLSPSVSVDTYMHSMTTWGAYLVVAVWLPIIIFTSFGRLSNVVTSLAKEIAASQTELYKMANLDSLTGALRPHVLEDRLEYALFKGRRANESVGVIFIDLDNFKRVNDTHGHATGDAILVEVVARARSMLREEDLIARVGGDEFVVVITGVVSNEQVVAVAEKLKKTISRPFSYKGTKLDIPLSIGVTSDWGSDLNGKQLIEAADQYMYHAKRHGRNGVYAGAVQNLGAA</sequence>
<keyword evidence="1" id="KW-0812">Transmembrane</keyword>
<feature type="transmembrane region" description="Helical" evidence="1">
    <location>
        <begin position="122"/>
        <end position="142"/>
    </location>
</feature>
<feature type="domain" description="GGDEF" evidence="2">
    <location>
        <begin position="237"/>
        <end position="370"/>
    </location>
</feature>
<dbReference type="InterPro" id="IPR052163">
    <property type="entry name" value="DGC-Regulatory_Protein"/>
</dbReference>
<dbReference type="NCBIfam" id="TIGR00254">
    <property type="entry name" value="GGDEF"/>
    <property type="match status" value="1"/>
</dbReference>
<keyword evidence="1" id="KW-0472">Membrane</keyword>
<dbReference type="InterPro" id="IPR000160">
    <property type="entry name" value="GGDEF_dom"/>
</dbReference>
<keyword evidence="3" id="KW-0808">Transferase</keyword>
<evidence type="ECO:0000313" key="4">
    <source>
        <dbReference type="Proteomes" id="UP001166291"/>
    </source>
</evidence>
<keyword evidence="1" id="KW-1133">Transmembrane helix</keyword>
<keyword evidence="4" id="KW-1185">Reference proteome</keyword>
<dbReference type="Pfam" id="PF20969">
    <property type="entry name" value="MASE11"/>
    <property type="match status" value="1"/>
</dbReference>
<dbReference type="SMART" id="SM00267">
    <property type="entry name" value="GGDEF"/>
    <property type="match status" value="1"/>
</dbReference>
<proteinExistence type="predicted"/>
<evidence type="ECO:0000259" key="2">
    <source>
        <dbReference type="PROSITE" id="PS50887"/>
    </source>
</evidence>
<dbReference type="PANTHER" id="PTHR46663:SF2">
    <property type="entry name" value="GGDEF DOMAIN-CONTAINING PROTEIN"/>
    <property type="match status" value="1"/>
</dbReference>
<name>A0ABS6VS97_9GAMM</name>
<dbReference type="InterPro" id="IPR048437">
    <property type="entry name" value="MASE11"/>
</dbReference>
<evidence type="ECO:0000313" key="3">
    <source>
        <dbReference type="EMBL" id="MBW2940586.1"/>
    </source>
</evidence>
<gene>
    <name evidence="3" type="ORF">KXJ70_07365</name>
</gene>
<feature type="transmembrane region" description="Helical" evidence="1">
    <location>
        <begin position="21"/>
        <end position="42"/>
    </location>
</feature>
<organism evidence="3 4">
    <name type="scientific">Zhongshania aquimaris</name>
    <dbReference type="NCBI Taxonomy" id="2857107"/>
    <lineage>
        <taxon>Bacteria</taxon>
        <taxon>Pseudomonadati</taxon>
        <taxon>Pseudomonadota</taxon>
        <taxon>Gammaproteobacteria</taxon>
        <taxon>Cellvibrionales</taxon>
        <taxon>Spongiibacteraceae</taxon>
        <taxon>Zhongshania</taxon>
    </lineage>
</organism>